<dbReference type="Gene3D" id="2.130.10.10">
    <property type="entry name" value="YVTN repeat-like/Quinoprotein amine dehydrogenase"/>
    <property type="match status" value="2"/>
</dbReference>
<dbReference type="Proteomes" id="UP000054937">
    <property type="component" value="Unassembled WGS sequence"/>
</dbReference>
<evidence type="ECO:0000313" key="6">
    <source>
        <dbReference type="Proteomes" id="UP000054937"/>
    </source>
</evidence>
<feature type="repeat" description="WD" evidence="3">
    <location>
        <begin position="197"/>
        <end position="231"/>
    </location>
</feature>
<evidence type="ECO:0000256" key="4">
    <source>
        <dbReference type="SAM" id="MobiDB-lite"/>
    </source>
</evidence>
<dbReference type="PANTHER" id="PTHR44324:SF4">
    <property type="entry name" value="WD40 REPEAT DOMAIN 95"/>
    <property type="match status" value="1"/>
</dbReference>
<evidence type="ECO:0000256" key="1">
    <source>
        <dbReference type="ARBA" id="ARBA00022574"/>
    </source>
</evidence>
<dbReference type="PANTHER" id="PTHR44324">
    <property type="entry name" value="WD40 REPEAT DOMAIN 95"/>
    <property type="match status" value="1"/>
</dbReference>
<dbReference type="InterPro" id="IPR036322">
    <property type="entry name" value="WD40_repeat_dom_sf"/>
</dbReference>
<feature type="region of interest" description="Disordered" evidence="4">
    <location>
        <begin position="663"/>
        <end position="747"/>
    </location>
</feature>
<dbReference type="PROSITE" id="PS00678">
    <property type="entry name" value="WD_REPEATS_1"/>
    <property type="match status" value="2"/>
</dbReference>
<dbReference type="InterPro" id="IPR019775">
    <property type="entry name" value="WD40_repeat_CS"/>
</dbReference>
<dbReference type="PROSITE" id="PS50294">
    <property type="entry name" value="WD_REPEATS_REGION"/>
    <property type="match status" value="2"/>
</dbReference>
<gene>
    <name evidence="5" type="ORF">PPERSA_07454</name>
</gene>
<dbReference type="EMBL" id="LDAU01000220">
    <property type="protein sequence ID" value="KRW99211.1"/>
    <property type="molecule type" value="Genomic_DNA"/>
</dbReference>
<dbReference type="Pfam" id="PF00400">
    <property type="entry name" value="WD40"/>
    <property type="match status" value="4"/>
</dbReference>
<comment type="caution">
    <text evidence="5">The sequence shown here is derived from an EMBL/GenBank/DDBJ whole genome shotgun (WGS) entry which is preliminary data.</text>
</comment>
<dbReference type="InParanoid" id="A0A0V0QAL5"/>
<name>A0A0V0QAL5_PSEPJ</name>
<feature type="compositionally biased region" description="Polar residues" evidence="4">
    <location>
        <begin position="704"/>
        <end position="721"/>
    </location>
</feature>
<feature type="compositionally biased region" description="Low complexity" evidence="4">
    <location>
        <begin position="722"/>
        <end position="738"/>
    </location>
</feature>
<protein>
    <submittedName>
        <fullName evidence="5">WD40-repeat-containing domain</fullName>
    </submittedName>
</protein>
<evidence type="ECO:0000256" key="2">
    <source>
        <dbReference type="ARBA" id="ARBA00022737"/>
    </source>
</evidence>
<dbReference type="SUPFAM" id="SSF117289">
    <property type="entry name" value="Nucleoporin domain"/>
    <property type="match status" value="1"/>
</dbReference>
<dbReference type="SUPFAM" id="SSF50978">
    <property type="entry name" value="WD40 repeat-like"/>
    <property type="match status" value="2"/>
</dbReference>
<keyword evidence="1 3" id="KW-0853">WD repeat</keyword>
<reference evidence="5 6" key="1">
    <citation type="journal article" date="2015" name="Sci. Rep.">
        <title>Genome of the facultative scuticociliatosis pathogen Pseudocohnilembus persalinus provides insight into its virulence through horizontal gene transfer.</title>
        <authorList>
            <person name="Xiong J."/>
            <person name="Wang G."/>
            <person name="Cheng J."/>
            <person name="Tian M."/>
            <person name="Pan X."/>
            <person name="Warren A."/>
            <person name="Jiang C."/>
            <person name="Yuan D."/>
            <person name="Miao W."/>
        </authorList>
    </citation>
    <scope>NUCLEOTIDE SEQUENCE [LARGE SCALE GENOMIC DNA]</scope>
    <source>
        <strain evidence="5">36N120E</strain>
    </source>
</reference>
<dbReference type="SMART" id="SM00320">
    <property type="entry name" value="WD40"/>
    <property type="match status" value="10"/>
</dbReference>
<dbReference type="PROSITE" id="PS50082">
    <property type="entry name" value="WD_REPEATS_2"/>
    <property type="match status" value="2"/>
</dbReference>
<evidence type="ECO:0000313" key="5">
    <source>
        <dbReference type="EMBL" id="KRW99211.1"/>
    </source>
</evidence>
<organism evidence="5 6">
    <name type="scientific">Pseudocohnilembus persalinus</name>
    <name type="common">Ciliate</name>
    <dbReference type="NCBI Taxonomy" id="266149"/>
    <lineage>
        <taxon>Eukaryota</taxon>
        <taxon>Sar</taxon>
        <taxon>Alveolata</taxon>
        <taxon>Ciliophora</taxon>
        <taxon>Intramacronucleata</taxon>
        <taxon>Oligohymenophorea</taxon>
        <taxon>Scuticociliatia</taxon>
        <taxon>Philasterida</taxon>
        <taxon>Pseudocohnilembidae</taxon>
        <taxon>Pseudocohnilembus</taxon>
    </lineage>
</organism>
<proteinExistence type="predicted"/>
<dbReference type="InterPro" id="IPR015943">
    <property type="entry name" value="WD40/YVTN_repeat-like_dom_sf"/>
</dbReference>
<feature type="repeat" description="WD" evidence="3">
    <location>
        <begin position="292"/>
        <end position="333"/>
    </location>
</feature>
<dbReference type="InterPro" id="IPR051242">
    <property type="entry name" value="WD-EF-hand_domain"/>
</dbReference>
<sequence length="1491" mass="174681">MQNYQINNKFINKARFEKDRELTQNEILDRAYSRKTKRYIQSQLVDNNTHSNIIKRLIYSPTMDHLICLEQSSNRLKLYSPIDISEPYLYDNQTNQRKKINLQISLEESQRTFIIDFAVAEQVKQIAAITSDRQVFFWETSLSTKILKQFKLDVLLTGIWYLPIHNIWITAGGDYNIRTYNFSLEDNKKKIQHQLLLIAHMKQITDICELQSPKLIASSSLDGKIKLWDINDLSNPVNKTELKDNSNENKRGILGMSYSSNYGSNLLTYGFENHINVWCPQVSITRAFIGKLEGHSTLVVNCKFIPQSPNVISVDDKANIRIWDIRTMNTIQVITSDSNYNLITDIALITGLHDKFVVAGKRQIFYENAAVTKSMKSINEDLTVLQVEFNTYYNYFVVLTKIDVRCYDAMTGKLRKVFNEVHDEKFSVDLCCFCFGGGDRKFYLSDNAGLIRQYNMKNGEFLKNVNSQDEIENSEFSKKQHHLIKKENNEISKIMYNTEEKLLIACYSDSTIRIYDESDAEESILMKVLSGAHRDAEISQIGFSTKQNLLCSGSTNGIIAIWNFETGKCDGLLLSDPQSLYIDNSKNNFEIISLEFADPYPVLVSACINGTIMIWGIGNKAQSYKSKCIMKIHNSYWEGGIYINNQQITSLIVETQDSYPVPYQTISKDDPYRPPYDFQDPIIQNEGSNQKKKNQKREKEKTPSKGSQENDQTQFQINQMTKKQSNIQKNQSNNNNNNARQSVKKTNFVKGQKENYEMFQEYNEQYMKQNDKKKRLYIYYTDVKGYMHCLHLTDVLNNRDIFPNYEHDKSRQSFQLRRKDLINASKMIENLLSSPEKINEDSYVEAHAVNSVLVKRWKAHKEKVNQLTKLNDPICYITCSPDKKVKIWSMKGEQYCQINLVKFNDEKENFWNFPFSWVKQKLKDIDHVFNSLNIIDNEVLTDEQKEDIKKKYLYNKYMNEDIYNDMISELRKIQYPEFEEDDEDEKQKQKQLMFQRMKPLDAKEVINNRISELNEQLEDIERKKINFNFSTEYKNRLIIPTNLYTIKGYGNDKKAIKAAALVYTLDNRKRYEFQFRIRKQVGVVGVGICKRSQLEQNNYQLKNTNLGHGMYVITSEGKSYSNHKEQQNFKDLGFKIKYPDIIKCKLFPFSKELVFQIENSSYETKLDVEYPDPSENNAQEILNTEPYSLVALVSHEDDELEFYGAEVISKKSRINQVYKNIQFENEKMYQQIKQRVGLSERPVTSYQGQLPLNVNKQINKISRPNTEGLPTIQDSDLFEREKKDFKKLKDNLKKKQRGLKLISSSFKRLESFNNQLHPHTSSHSQLQKQSVKLNNFASVQNNNQQQQNYEVGVIKEFDQKSNIKDKYKYQKDIKYKQGEGSRQVRVCSNQYSYGLASRSPNMLFADNEMLTKKYNFYKELMASNKGDRQLGHENFDYDDEDDLFNQQEQQNDIFTRKKPQIVATRNFWNNPVRNKHKIFKTGQKVYVIEQD</sequence>
<keyword evidence="2" id="KW-0677">Repeat</keyword>
<evidence type="ECO:0000256" key="3">
    <source>
        <dbReference type="PROSITE-ProRule" id="PRU00221"/>
    </source>
</evidence>
<dbReference type="InterPro" id="IPR001680">
    <property type="entry name" value="WD40_rpt"/>
</dbReference>
<accession>A0A0V0QAL5</accession>
<keyword evidence="6" id="KW-1185">Reference proteome</keyword>
<dbReference type="OrthoDB" id="273771at2759"/>